<dbReference type="InterPro" id="IPR059123">
    <property type="entry name" value="StrF_dom"/>
</dbReference>
<evidence type="ECO:0000259" key="1">
    <source>
        <dbReference type="Pfam" id="PF13712"/>
    </source>
</evidence>
<protein>
    <recommendedName>
        <fullName evidence="1">Streptomycin biosynthesis protein StrF domain-containing protein</fullName>
    </recommendedName>
</protein>
<dbReference type="Pfam" id="PF13712">
    <property type="entry name" value="Glyco_tranf_2_5"/>
    <property type="match status" value="1"/>
</dbReference>
<sequence>MNEKEIAFIICVNDENEFKEALNYIDALNVPEGYHTDVIAVREAPSMAAGYNAAMQSSNAKYKIYIHQDVFLIYKDLLKDLIFLFRSDEQIGMAGVLGCRALPGNAHVIARWDTGKVISNGIPNHTNGYEKIGEKQYSDVMAIDGMFMATQYDIPWREDIFDGWDFYDISQSCEFIRAGKKVVVPWQREYWTMHDNRASNLKFYDLYRKKFIENYHDICQMKWEKNNFAAQEEYEAVKQETRQILMNMIDAGKIDQVCEIFTKTENQGHLVLREIELICKIYMGEKKMGGQTCLYHPGMLFQDVYSDFLQLRHLLQRIEFGYGDVELNFKEIEQKYSTYAVSVVIIAFAHNAKMLYQRLLELYKNSCNIKYGEFLKYQKIFETESHWEQGLEIVKDVNELQIKRKLVIISELTNETWKSVLKIHDKEDTCIMTESIDKNFDIGIVQQAMVLTGNAVKLVWQKQEKLYNDYCKVDIFGNDLEEYIKIFHNTSVPVVWHVKNGYHGTITYSNNITVV</sequence>
<feature type="domain" description="Streptomycin biosynthesis protein StrF" evidence="1">
    <location>
        <begin position="7"/>
        <end position="215"/>
    </location>
</feature>
<evidence type="ECO:0000313" key="2">
    <source>
        <dbReference type="EMBL" id="VYU28515.1"/>
    </source>
</evidence>
<dbReference type="EMBL" id="CACRUM010000066">
    <property type="protein sequence ID" value="VYU28515.1"/>
    <property type="molecule type" value="Genomic_DNA"/>
</dbReference>
<name>A0A6N3DK04_9FIRM</name>
<proteinExistence type="predicted"/>
<organism evidence="2">
    <name type="scientific">Roseburia intestinalis</name>
    <dbReference type="NCBI Taxonomy" id="166486"/>
    <lineage>
        <taxon>Bacteria</taxon>
        <taxon>Bacillati</taxon>
        <taxon>Bacillota</taxon>
        <taxon>Clostridia</taxon>
        <taxon>Lachnospirales</taxon>
        <taxon>Lachnospiraceae</taxon>
        <taxon>Roseburia</taxon>
    </lineage>
</organism>
<dbReference type="RefSeq" id="WP_422046660.1">
    <property type="nucleotide sequence ID" value="NZ_CACRUM010000066.1"/>
</dbReference>
<dbReference type="SUPFAM" id="SSF53448">
    <property type="entry name" value="Nucleotide-diphospho-sugar transferases"/>
    <property type="match status" value="1"/>
</dbReference>
<dbReference type="Gene3D" id="3.90.550.10">
    <property type="entry name" value="Spore Coat Polysaccharide Biosynthesis Protein SpsA, Chain A"/>
    <property type="match status" value="1"/>
</dbReference>
<reference evidence="2" key="1">
    <citation type="submission" date="2019-11" db="EMBL/GenBank/DDBJ databases">
        <authorList>
            <person name="Feng L."/>
        </authorList>
    </citation>
    <scope>NUCLEOTIDE SEQUENCE</scope>
    <source>
        <strain evidence="2">RintestinalisLFYP67</strain>
    </source>
</reference>
<accession>A0A6N3DK04</accession>
<dbReference type="AlphaFoldDB" id="A0A6N3DK04"/>
<dbReference type="InterPro" id="IPR029044">
    <property type="entry name" value="Nucleotide-diphossugar_trans"/>
</dbReference>
<gene>
    <name evidence="2" type="ORF">RILFYP67_01512</name>
</gene>